<dbReference type="FunFam" id="2.30.42.10:FF:000019">
    <property type="entry name" value="LIM domain binding 3 isoform 1"/>
    <property type="match status" value="1"/>
</dbReference>
<dbReference type="SMART" id="SM00228">
    <property type="entry name" value="PDZ"/>
    <property type="match status" value="1"/>
</dbReference>
<evidence type="ECO:0000259" key="9">
    <source>
        <dbReference type="PROSITE" id="PS50023"/>
    </source>
</evidence>
<sequence>MSYSVTLTGPGPWGFRLQGGKDFNMPLTISRITPGSKAAQSQLSPGDLVVAIDGVNTDTMTHLEAQNKIKSASYNLSLTLQKSKRPILISTAAPPIQSPLPVIPHQKDPALDTNSSLAAPSPNPEARAILGTPGNLELGQTFSSSFSQTSVFSSHTEASDAGPPWGSPGAKVSLEGALDSLSPKTPWGSSQPRQYNNPVGLYSAETLREMAQMYQMSLRGKASGAGLLGGSLPVKDLTVDSTSPVYQAVIKNQNKPEDEADDWARRSSSLQSRSFRILAQMTGTEYMQDPDEEALRRSRPQGSAYSPAVATSPAPAAHTYSEAPAAPAPKPRVVTTASIRPSVYQPVPASTYSPSPGANYSPTPYTPSPAPAYTPSPAPAYSPSPAPAYTPSPAPSYNPAPYSGGPAESASRPPWVTDDSFSQKFAPGKSTTTVSKQGLPRGGPAYNAPPAPQVSPLARGTVQRAERFPASSRTPLCGHCNSIIRGPFLVAMGRSWHPEEFNCAYCKTSLADVCFVEEQNNVYCERCYEQFFAPVCAKCNTKIMGEVMHALRQTWHTTCFVCAACKKPFGNSLFHMEDGEPYCEKDYINLFSTKCHGCDFPVEAGDKFIEALGHTWHDTCFICAVCHVNLEGQPFYSKKDKPLCKKHAHAINV</sequence>
<dbReference type="Pfam" id="PF00595">
    <property type="entry name" value="PDZ"/>
    <property type="match status" value="1"/>
</dbReference>
<dbReference type="GO" id="GO:0001725">
    <property type="term" value="C:stress fiber"/>
    <property type="evidence" value="ECO:0007669"/>
    <property type="project" value="TreeGrafter"/>
</dbReference>
<feature type="region of interest" description="Disordered" evidence="8">
    <location>
        <begin position="369"/>
        <end position="440"/>
    </location>
</feature>
<dbReference type="Gene3D" id="2.30.42.10">
    <property type="match status" value="1"/>
</dbReference>
<evidence type="ECO:0000256" key="3">
    <source>
        <dbReference type="ARBA" id="ARBA00022723"/>
    </source>
</evidence>
<dbReference type="CDD" id="cd09362">
    <property type="entry name" value="LIM2_Enigma_like"/>
    <property type="match status" value="1"/>
</dbReference>
<dbReference type="InterPro" id="IPR050604">
    <property type="entry name" value="PDZ-LIM_domain"/>
</dbReference>
<evidence type="ECO:0000256" key="1">
    <source>
        <dbReference type="ARBA" id="ARBA00004216"/>
    </source>
</evidence>
<dbReference type="GO" id="GO:0051371">
    <property type="term" value="F:muscle alpha-actinin binding"/>
    <property type="evidence" value="ECO:0007669"/>
    <property type="project" value="TreeGrafter"/>
</dbReference>
<keyword evidence="5 7" id="KW-0862">Zinc</keyword>
<dbReference type="PROSITE" id="PS50023">
    <property type="entry name" value="LIM_DOMAIN_2"/>
    <property type="match status" value="3"/>
</dbReference>
<accession>A0A340XE72</accession>
<dbReference type="GeneID" id="103091024"/>
<dbReference type="InterPro" id="IPR031847">
    <property type="entry name" value="PDLI1-4/Zasp-like_mid"/>
</dbReference>
<dbReference type="PANTHER" id="PTHR24214">
    <property type="entry name" value="PDZ AND LIM DOMAIN PROTEIN ZASP"/>
    <property type="match status" value="1"/>
</dbReference>
<feature type="domain" description="PDZ" evidence="10">
    <location>
        <begin position="1"/>
        <end position="84"/>
    </location>
</feature>
<dbReference type="SMART" id="SM00132">
    <property type="entry name" value="LIM"/>
    <property type="match status" value="3"/>
</dbReference>
<dbReference type="AlphaFoldDB" id="A0A340XE72"/>
<feature type="region of interest" description="Disordered" evidence="8">
    <location>
        <begin position="282"/>
        <end position="332"/>
    </location>
</feature>
<feature type="compositionally biased region" description="Low complexity" evidence="8">
    <location>
        <begin position="303"/>
        <end position="317"/>
    </location>
</feature>
<organism evidence="11 12">
    <name type="scientific">Lipotes vexillifer</name>
    <name type="common">Yangtze river dolphin</name>
    <dbReference type="NCBI Taxonomy" id="118797"/>
    <lineage>
        <taxon>Eukaryota</taxon>
        <taxon>Metazoa</taxon>
        <taxon>Chordata</taxon>
        <taxon>Craniata</taxon>
        <taxon>Vertebrata</taxon>
        <taxon>Euteleostomi</taxon>
        <taxon>Mammalia</taxon>
        <taxon>Eutheria</taxon>
        <taxon>Laurasiatheria</taxon>
        <taxon>Artiodactyla</taxon>
        <taxon>Whippomorpha</taxon>
        <taxon>Cetacea</taxon>
        <taxon>Odontoceti</taxon>
        <taxon>Lipotidae</taxon>
        <taxon>Lipotes</taxon>
    </lineage>
</organism>
<dbReference type="FunFam" id="2.10.110.10:FF:000010">
    <property type="entry name" value="PDZ and LIM domain protein 5"/>
    <property type="match status" value="1"/>
</dbReference>
<feature type="domain" description="LIM zinc-binding" evidence="9">
    <location>
        <begin position="594"/>
        <end position="653"/>
    </location>
</feature>
<dbReference type="Pfam" id="PF15936">
    <property type="entry name" value="DUF4749"/>
    <property type="match status" value="1"/>
</dbReference>
<evidence type="ECO:0000256" key="7">
    <source>
        <dbReference type="PROSITE-ProRule" id="PRU00125"/>
    </source>
</evidence>
<dbReference type="CDD" id="cd09454">
    <property type="entry name" value="LIM1_ZASP_Cypher"/>
    <property type="match status" value="1"/>
</dbReference>
<dbReference type="FunFam" id="2.10.110.10:FF:000020">
    <property type="entry name" value="PDZ and LIM domain protein 5"/>
    <property type="match status" value="1"/>
</dbReference>
<reference evidence="12" key="1">
    <citation type="submission" date="2025-08" db="UniProtKB">
        <authorList>
            <consortium name="RefSeq"/>
        </authorList>
    </citation>
    <scope>IDENTIFICATION</scope>
</reference>
<dbReference type="RefSeq" id="XP_007458417.1">
    <property type="nucleotide sequence ID" value="XM_007458355.1"/>
</dbReference>
<dbReference type="Gene3D" id="2.10.110.10">
    <property type="entry name" value="Cysteine Rich Protein"/>
    <property type="match status" value="3"/>
</dbReference>
<dbReference type="GO" id="GO:0003779">
    <property type="term" value="F:actin binding"/>
    <property type="evidence" value="ECO:0007669"/>
    <property type="project" value="TreeGrafter"/>
</dbReference>
<dbReference type="CDD" id="cd06753">
    <property type="entry name" value="PDZ_PDLIM-like"/>
    <property type="match status" value="1"/>
</dbReference>
<evidence type="ECO:0000256" key="2">
    <source>
        <dbReference type="ARBA" id="ARBA00022490"/>
    </source>
</evidence>
<feature type="domain" description="LIM zinc-binding" evidence="9">
    <location>
        <begin position="475"/>
        <end position="533"/>
    </location>
</feature>
<dbReference type="GO" id="GO:0030018">
    <property type="term" value="C:Z disc"/>
    <property type="evidence" value="ECO:0007669"/>
    <property type="project" value="UniProtKB-SubCell"/>
</dbReference>
<feature type="compositionally biased region" description="Pro residues" evidence="8">
    <location>
        <begin position="369"/>
        <end position="398"/>
    </location>
</feature>
<dbReference type="GO" id="GO:0031941">
    <property type="term" value="C:filamentous actin"/>
    <property type="evidence" value="ECO:0007669"/>
    <property type="project" value="TreeGrafter"/>
</dbReference>
<feature type="compositionally biased region" description="Polar residues" evidence="8">
    <location>
        <begin position="419"/>
        <end position="436"/>
    </location>
</feature>
<dbReference type="SMART" id="SM00735">
    <property type="entry name" value="ZM"/>
    <property type="match status" value="1"/>
</dbReference>
<dbReference type="InterPro" id="IPR006643">
    <property type="entry name" value="Zasp-like_motif"/>
</dbReference>
<dbReference type="InterPro" id="IPR036034">
    <property type="entry name" value="PDZ_sf"/>
</dbReference>
<keyword evidence="4" id="KW-0677">Repeat</keyword>
<dbReference type="PANTHER" id="PTHR24214:SF9">
    <property type="entry name" value="LIM DOMAIN-BINDING PROTEIN 3"/>
    <property type="match status" value="1"/>
</dbReference>
<dbReference type="InterPro" id="IPR001781">
    <property type="entry name" value="Znf_LIM"/>
</dbReference>
<keyword evidence="3 7" id="KW-0479">Metal-binding</keyword>
<dbReference type="FunFam" id="2.10.110.10:FF:000014">
    <property type="entry name" value="PDZ and LIM domain protein 5"/>
    <property type="match status" value="1"/>
</dbReference>
<name>A0A340XE72_LIPVE</name>
<dbReference type="PROSITE" id="PS50106">
    <property type="entry name" value="PDZ"/>
    <property type="match status" value="1"/>
</dbReference>
<comment type="subcellular location">
    <subcellularLocation>
        <location evidence="1">Cytoplasm</location>
        <location evidence="1">Myofibril</location>
        <location evidence="1">Sarcomere</location>
        <location evidence="1">Z line</location>
    </subcellularLocation>
</comment>
<dbReference type="GO" id="GO:0046872">
    <property type="term" value="F:metal ion binding"/>
    <property type="evidence" value="ECO:0007669"/>
    <property type="project" value="UniProtKB-KW"/>
</dbReference>
<feature type="compositionally biased region" description="Basic and acidic residues" evidence="8">
    <location>
        <begin position="254"/>
        <end position="265"/>
    </location>
</feature>
<protein>
    <submittedName>
        <fullName evidence="12">LIM domain-binding protein 3 isoform X2</fullName>
    </submittedName>
</protein>
<feature type="region of interest" description="Disordered" evidence="8">
    <location>
        <begin position="109"/>
        <end position="131"/>
    </location>
</feature>
<dbReference type="GO" id="GO:0007507">
    <property type="term" value="P:heart development"/>
    <property type="evidence" value="ECO:0007669"/>
    <property type="project" value="TreeGrafter"/>
</dbReference>
<keyword evidence="2" id="KW-0963">Cytoplasm</keyword>
<evidence type="ECO:0000259" key="10">
    <source>
        <dbReference type="PROSITE" id="PS50106"/>
    </source>
</evidence>
<feature type="region of interest" description="Disordered" evidence="8">
    <location>
        <begin position="250"/>
        <end position="269"/>
    </location>
</feature>
<dbReference type="SUPFAM" id="SSF50156">
    <property type="entry name" value="PDZ domain-like"/>
    <property type="match status" value="1"/>
</dbReference>
<dbReference type="PROSITE" id="PS00478">
    <property type="entry name" value="LIM_DOMAIN_1"/>
    <property type="match status" value="1"/>
</dbReference>
<dbReference type="InterPro" id="IPR001478">
    <property type="entry name" value="PDZ"/>
</dbReference>
<evidence type="ECO:0000256" key="6">
    <source>
        <dbReference type="ARBA" id="ARBA00023038"/>
    </source>
</evidence>
<feature type="domain" description="LIM zinc-binding" evidence="9">
    <location>
        <begin position="534"/>
        <end position="593"/>
    </location>
</feature>
<dbReference type="SUPFAM" id="SSF57716">
    <property type="entry name" value="Glucocorticoid receptor-like (DNA-binding domain)"/>
    <property type="match status" value="4"/>
</dbReference>
<dbReference type="Pfam" id="PF00412">
    <property type="entry name" value="LIM"/>
    <property type="match status" value="3"/>
</dbReference>
<evidence type="ECO:0000256" key="5">
    <source>
        <dbReference type="ARBA" id="ARBA00022833"/>
    </source>
</evidence>
<dbReference type="GO" id="GO:0005912">
    <property type="term" value="C:adherens junction"/>
    <property type="evidence" value="ECO:0007669"/>
    <property type="project" value="TreeGrafter"/>
</dbReference>
<proteinExistence type="predicted"/>
<dbReference type="Proteomes" id="UP000265300">
    <property type="component" value="Unplaced"/>
</dbReference>
<dbReference type="CTD" id="11155"/>
<evidence type="ECO:0000256" key="8">
    <source>
        <dbReference type="SAM" id="MobiDB-lite"/>
    </source>
</evidence>
<keyword evidence="11" id="KW-1185">Reference proteome</keyword>
<evidence type="ECO:0000313" key="11">
    <source>
        <dbReference type="Proteomes" id="UP000265300"/>
    </source>
</evidence>
<evidence type="ECO:0000256" key="4">
    <source>
        <dbReference type="ARBA" id="ARBA00022737"/>
    </source>
</evidence>
<keyword evidence="6 7" id="KW-0440">LIM domain</keyword>
<dbReference type="GO" id="GO:0030036">
    <property type="term" value="P:actin cytoskeleton organization"/>
    <property type="evidence" value="ECO:0007669"/>
    <property type="project" value="TreeGrafter"/>
</dbReference>
<dbReference type="CDD" id="cd09460">
    <property type="entry name" value="LIM3_ZASP_Cypher"/>
    <property type="match status" value="1"/>
</dbReference>
<evidence type="ECO:0000313" key="12">
    <source>
        <dbReference type="RefSeq" id="XP_007458417.1"/>
    </source>
</evidence>
<dbReference type="GO" id="GO:0061061">
    <property type="term" value="P:muscle structure development"/>
    <property type="evidence" value="ECO:0007669"/>
    <property type="project" value="TreeGrafter"/>
</dbReference>
<gene>
    <name evidence="12" type="primary">LDB3</name>
</gene>
<feature type="region of interest" description="Disordered" evidence="8">
    <location>
        <begin position="153"/>
        <end position="173"/>
    </location>
</feature>